<protein>
    <recommendedName>
        <fullName evidence="3 4">Dephospho-CoA kinase</fullName>
        <ecNumber evidence="3 4">2.7.1.24</ecNumber>
    </recommendedName>
    <alternativeName>
        <fullName evidence="3">Dephosphocoenzyme A kinase</fullName>
    </alternativeName>
</protein>
<dbReference type="PANTHER" id="PTHR10695">
    <property type="entry name" value="DEPHOSPHO-COA KINASE-RELATED"/>
    <property type="match status" value="1"/>
</dbReference>
<dbReference type="CDD" id="cd02022">
    <property type="entry name" value="DPCK"/>
    <property type="match status" value="1"/>
</dbReference>
<dbReference type="GO" id="GO:0005524">
    <property type="term" value="F:ATP binding"/>
    <property type="evidence" value="ECO:0007669"/>
    <property type="project" value="UniProtKB-UniRule"/>
</dbReference>
<keyword evidence="6" id="KW-1185">Reference proteome</keyword>
<sequence>MTGGIGTGKSTFAEALLRQNHQLGRGTSVTHLDADQISRNLTAPNGLALPEIRTEFGQSVFNGTELDRQALAQVIFQDESAKKRLEAILHPLIRQEILTGIQTAKEIEHSVLLDVPLLFEAGLNRICDQIITITAPLELRIERLTERGISQPDAQARIANQISDQERLNGSTWEVHNGGDKRQLSLLAAAFQNLVF</sequence>
<dbReference type="PROSITE" id="PS51219">
    <property type="entry name" value="DPCK"/>
    <property type="match status" value="1"/>
</dbReference>
<organism evidence="5 6">
    <name type="scientific">Boudabousia liubingyangii</name>
    <dbReference type="NCBI Taxonomy" id="1921764"/>
    <lineage>
        <taxon>Bacteria</taxon>
        <taxon>Bacillati</taxon>
        <taxon>Actinomycetota</taxon>
        <taxon>Actinomycetes</taxon>
        <taxon>Actinomycetales</taxon>
        <taxon>Actinomycetaceae</taxon>
        <taxon>Boudabousia</taxon>
    </lineage>
</organism>
<dbReference type="GO" id="GO:0015937">
    <property type="term" value="P:coenzyme A biosynthetic process"/>
    <property type="evidence" value="ECO:0007669"/>
    <property type="project" value="UniProtKB-UniRule"/>
</dbReference>
<dbReference type="Gene3D" id="3.40.50.300">
    <property type="entry name" value="P-loop containing nucleotide triphosphate hydrolases"/>
    <property type="match status" value="1"/>
</dbReference>
<dbReference type="GO" id="GO:0005737">
    <property type="term" value="C:cytoplasm"/>
    <property type="evidence" value="ECO:0007669"/>
    <property type="project" value="UniProtKB-SubCell"/>
</dbReference>
<dbReference type="AlphaFoldDB" id="A0A1Q5PNN7"/>
<keyword evidence="3" id="KW-0963">Cytoplasm</keyword>
<evidence type="ECO:0000256" key="1">
    <source>
        <dbReference type="ARBA" id="ARBA00022741"/>
    </source>
</evidence>
<dbReference type="STRING" id="1921764.BSR28_03925"/>
<dbReference type="Pfam" id="PF01121">
    <property type="entry name" value="CoaE"/>
    <property type="match status" value="1"/>
</dbReference>
<evidence type="ECO:0000313" key="5">
    <source>
        <dbReference type="EMBL" id="OKL49194.1"/>
    </source>
</evidence>
<dbReference type="HAMAP" id="MF_00376">
    <property type="entry name" value="Dephospho_CoA_kinase"/>
    <property type="match status" value="1"/>
</dbReference>
<evidence type="ECO:0000256" key="4">
    <source>
        <dbReference type="NCBIfam" id="TIGR00152"/>
    </source>
</evidence>
<proteinExistence type="inferred from homology"/>
<gene>
    <name evidence="3" type="primary">coaE</name>
    <name evidence="5" type="ORF">BSR29_04360</name>
</gene>
<name>A0A1Q5PNN7_9ACTO</name>
<comment type="pathway">
    <text evidence="3">Cofactor biosynthesis; coenzyme A biosynthesis; CoA from (R)-pantothenate: step 5/5.</text>
</comment>
<accession>A0A1Q5PNN7</accession>
<comment type="similarity">
    <text evidence="3">Belongs to the CoaE family.</text>
</comment>
<dbReference type="PANTHER" id="PTHR10695:SF46">
    <property type="entry name" value="BIFUNCTIONAL COENZYME A SYNTHASE-RELATED"/>
    <property type="match status" value="1"/>
</dbReference>
<dbReference type="Proteomes" id="UP000186785">
    <property type="component" value="Unassembled WGS sequence"/>
</dbReference>
<dbReference type="NCBIfam" id="TIGR00152">
    <property type="entry name" value="dephospho-CoA kinase"/>
    <property type="match status" value="1"/>
</dbReference>
<dbReference type="InterPro" id="IPR027417">
    <property type="entry name" value="P-loop_NTPase"/>
</dbReference>
<dbReference type="UniPathway" id="UPA00241">
    <property type="reaction ID" value="UER00356"/>
</dbReference>
<dbReference type="InterPro" id="IPR001977">
    <property type="entry name" value="Depp_CoAkinase"/>
</dbReference>
<keyword evidence="3" id="KW-0808">Transferase</keyword>
<keyword evidence="3" id="KW-0173">Coenzyme A biosynthesis</keyword>
<keyword evidence="1 3" id="KW-0547">Nucleotide-binding</keyword>
<comment type="catalytic activity">
    <reaction evidence="3">
        <text>3'-dephospho-CoA + ATP = ADP + CoA + H(+)</text>
        <dbReference type="Rhea" id="RHEA:18245"/>
        <dbReference type="ChEBI" id="CHEBI:15378"/>
        <dbReference type="ChEBI" id="CHEBI:30616"/>
        <dbReference type="ChEBI" id="CHEBI:57287"/>
        <dbReference type="ChEBI" id="CHEBI:57328"/>
        <dbReference type="ChEBI" id="CHEBI:456216"/>
        <dbReference type="EC" id="2.7.1.24"/>
    </reaction>
</comment>
<dbReference type="EMBL" id="MQSV01000002">
    <property type="protein sequence ID" value="OKL49194.1"/>
    <property type="molecule type" value="Genomic_DNA"/>
</dbReference>
<feature type="binding site" evidence="3">
    <location>
        <begin position="6"/>
        <end position="11"/>
    </location>
    <ligand>
        <name>ATP</name>
        <dbReference type="ChEBI" id="CHEBI:30616"/>
    </ligand>
</feature>
<dbReference type="EC" id="2.7.1.24" evidence="3 4"/>
<evidence type="ECO:0000256" key="3">
    <source>
        <dbReference type="HAMAP-Rule" id="MF_00376"/>
    </source>
</evidence>
<keyword evidence="3 5" id="KW-0418">Kinase</keyword>
<comment type="caution">
    <text evidence="5">The sequence shown here is derived from an EMBL/GenBank/DDBJ whole genome shotgun (WGS) entry which is preliminary data.</text>
</comment>
<comment type="subcellular location">
    <subcellularLocation>
        <location evidence="3">Cytoplasm</location>
    </subcellularLocation>
</comment>
<reference evidence="5 6" key="1">
    <citation type="submission" date="2016-11" db="EMBL/GenBank/DDBJ databases">
        <title>Actinomyces gypaetusis sp. nov. isolated from the vulture Gypaetus barbatus in Qinghai Tibet Plateau China.</title>
        <authorList>
            <person name="Meng X."/>
        </authorList>
    </citation>
    <scope>NUCLEOTIDE SEQUENCE [LARGE SCALE GENOMIC DNA]</scope>
    <source>
        <strain evidence="5 6">VUL4_2</strain>
    </source>
</reference>
<comment type="function">
    <text evidence="3">Catalyzes the phosphorylation of the 3'-hydroxyl group of dephosphocoenzyme A to form coenzyme A.</text>
</comment>
<evidence type="ECO:0000313" key="6">
    <source>
        <dbReference type="Proteomes" id="UP000186785"/>
    </source>
</evidence>
<dbReference type="GO" id="GO:0004140">
    <property type="term" value="F:dephospho-CoA kinase activity"/>
    <property type="evidence" value="ECO:0007669"/>
    <property type="project" value="UniProtKB-UniRule"/>
</dbReference>
<keyword evidence="2 3" id="KW-0067">ATP-binding</keyword>
<dbReference type="SUPFAM" id="SSF52540">
    <property type="entry name" value="P-loop containing nucleoside triphosphate hydrolases"/>
    <property type="match status" value="1"/>
</dbReference>
<evidence type="ECO:0000256" key="2">
    <source>
        <dbReference type="ARBA" id="ARBA00022840"/>
    </source>
</evidence>